<accession>X1RFN6</accession>
<dbReference type="EMBL" id="BARW01001956">
    <property type="protein sequence ID" value="GAI65816.1"/>
    <property type="molecule type" value="Genomic_DNA"/>
</dbReference>
<gene>
    <name evidence="1" type="ORF">S12H4_05787</name>
</gene>
<sequence>MITEATINRVRYPPELLPDAVFNDITASAEVSPPILDLRRLSGKLLRLSEIAVERDADVELRIRNDDTGLHSAYNLASGFFGLGSIISPYANNFQMLAKDRLYYNLFSTAGETAFRTSFGVWVQNLTIADKLKLGIPLTNDERAIDKEFGISSTVEKGLLPLPLEQQIEREYRSQLISEETHGRTINVTATSQLVETIYPKAGQFLVLTKIAATPGVTPGDYPGDNIRISISRDTDANYITDLKSYAVGLERELSCFIPALSELSLSIIAAGAVTPVYIRYTILKIKLSNILRCRFGLMSKEEAPGDVWAKVVGG</sequence>
<organism evidence="1">
    <name type="scientific">marine sediment metagenome</name>
    <dbReference type="NCBI Taxonomy" id="412755"/>
    <lineage>
        <taxon>unclassified sequences</taxon>
        <taxon>metagenomes</taxon>
        <taxon>ecological metagenomes</taxon>
    </lineage>
</organism>
<feature type="non-terminal residue" evidence="1">
    <location>
        <position position="315"/>
    </location>
</feature>
<dbReference type="AlphaFoldDB" id="X1RFN6"/>
<protein>
    <submittedName>
        <fullName evidence="1">Uncharacterized protein</fullName>
    </submittedName>
</protein>
<comment type="caution">
    <text evidence="1">The sequence shown here is derived from an EMBL/GenBank/DDBJ whole genome shotgun (WGS) entry which is preliminary data.</text>
</comment>
<reference evidence="1" key="1">
    <citation type="journal article" date="2014" name="Front. Microbiol.">
        <title>High frequency of phylogenetically diverse reductive dehalogenase-homologous genes in deep subseafloor sedimentary metagenomes.</title>
        <authorList>
            <person name="Kawai M."/>
            <person name="Futagami T."/>
            <person name="Toyoda A."/>
            <person name="Takaki Y."/>
            <person name="Nishi S."/>
            <person name="Hori S."/>
            <person name="Arai W."/>
            <person name="Tsubouchi T."/>
            <person name="Morono Y."/>
            <person name="Uchiyama I."/>
            <person name="Ito T."/>
            <person name="Fujiyama A."/>
            <person name="Inagaki F."/>
            <person name="Takami H."/>
        </authorList>
    </citation>
    <scope>NUCLEOTIDE SEQUENCE</scope>
    <source>
        <strain evidence="1">Expedition CK06-06</strain>
    </source>
</reference>
<proteinExistence type="predicted"/>
<name>X1RFN6_9ZZZZ</name>
<evidence type="ECO:0000313" key="1">
    <source>
        <dbReference type="EMBL" id="GAI65816.1"/>
    </source>
</evidence>